<protein>
    <submittedName>
        <fullName evidence="6">Caffeic acid 3-O-methyltransferase</fullName>
    </submittedName>
</protein>
<keyword evidence="2 6" id="KW-0808">Transferase</keyword>
<feature type="compositionally biased region" description="Basic residues" evidence="4">
    <location>
        <begin position="1"/>
        <end position="15"/>
    </location>
</feature>
<evidence type="ECO:0000313" key="6">
    <source>
        <dbReference type="EMBL" id="KAB1202982.1"/>
    </source>
</evidence>
<dbReference type="GO" id="GO:0032259">
    <property type="term" value="P:methylation"/>
    <property type="evidence" value="ECO:0007669"/>
    <property type="project" value="UniProtKB-KW"/>
</dbReference>
<dbReference type="InterPro" id="IPR036390">
    <property type="entry name" value="WH_DNA-bd_sf"/>
</dbReference>
<keyword evidence="7" id="KW-1185">Reference proteome</keyword>
<dbReference type="GO" id="GO:0008168">
    <property type="term" value="F:methyltransferase activity"/>
    <property type="evidence" value="ECO:0007669"/>
    <property type="project" value="UniProtKB-KW"/>
</dbReference>
<organism evidence="6 7">
    <name type="scientific">Morella rubra</name>
    <name type="common">Chinese bayberry</name>
    <dbReference type="NCBI Taxonomy" id="262757"/>
    <lineage>
        <taxon>Eukaryota</taxon>
        <taxon>Viridiplantae</taxon>
        <taxon>Streptophyta</taxon>
        <taxon>Embryophyta</taxon>
        <taxon>Tracheophyta</taxon>
        <taxon>Spermatophyta</taxon>
        <taxon>Magnoliopsida</taxon>
        <taxon>eudicotyledons</taxon>
        <taxon>Gunneridae</taxon>
        <taxon>Pentapetalae</taxon>
        <taxon>rosids</taxon>
        <taxon>fabids</taxon>
        <taxon>Fagales</taxon>
        <taxon>Myricaceae</taxon>
        <taxon>Morella</taxon>
    </lineage>
</organism>
<dbReference type="Gene3D" id="1.10.10.10">
    <property type="entry name" value="Winged helix-like DNA-binding domain superfamily/Winged helix DNA-binding domain"/>
    <property type="match status" value="1"/>
</dbReference>
<dbReference type="Proteomes" id="UP000516437">
    <property type="component" value="Chromosome 8"/>
</dbReference>
<reference evidence="6 7" key="1">
    <citation type="journal article" date="2019" name="Plant Biotechnol. J.">
        <title>The red bayberry genome and genetic basis of sex determination.</title>
        <authorList>
            <person name="Jia H.M."/>
            <person name="Jia H.J."/>
            <person name="Cai Q.L."/>
            <person name="Wang Y."/>
            <person name="Zhao H.B."/>
            <person name="Yang W.F."/>
            <person name="Wang G.Y."/>
            <person name="Li Y.H."/>
            <person name="Zhan D.L."/>
            <person name="Shen Y.T."/>
            <person name="Niu Q.F."/>
            <person name="Chang L."/>
            <person name="Qiu J."/>
            <person name="Zhao L."/>
            <person name="Xie H.B."/>
            <person name="Fu W.Y."/>
            <person name="Jin J."/>
            <person name="Li X.W."/>
            <person name="Jiao Y."/>
            <person name="Zhou C.C."/>
            <person name="Tu T."/>
            <person name="Chai C.Y."/>
            <person name="Gao J.L."/>
            <person name="Fan L.J."/>
            <person name="van de Weg E."/>
            <person name="Wang J.Y."/>
            <person name="Gao Z.S."/>
        </authorList>
    </citation>
    <scope>NUCLEOTIDE SEQUENCE [LARGE SCALE GENOMIC DNA]</scope>
    <source>
        <tissue evidence="6">Leaves</tissue>
    </source>
</reference>
<dbReference type="InterPro" id="IPR036388">
    <property type="entry name" value="WH-like_DNA-bd_sf"/>
</dbReference>
<feature type="region of interest" description="Disordered" evidence="4">
    <location>
        <begin position="1"/>
        <end position="25"/>
    </location>
</feature>
<gene>
    <name evidence="6" type="ORF">CJ030_MR8G023392</name>
</gene>
<sequence>MAKNRRGKGRKRQKRMASFDTDTQIPPLQTGEDLAFSKAMELVYGSALLMAMHAAIDLGVFDILASAGPEAKLSAADIAAKMPTENPEAPAMLDRICTLLVHDCVLDYAISIPKCAFADTNWLYCLNPVSEYFVRNQDGVSLAPILTLIQDNVDMDTWLVSFYPFFRSLSLSLCLPFFPCFSKVYQEPQITQEGRIRNRESLEKQGKKGRQSERERERKKG</sequence>
<proteinExistence type="predicted"/>
<evidence type="ECO:0000256" key="1">
    <source>
        <dbReference type="ARBA" id="ARBA00022603"/>
    </source>
</evidence>
<comment type="caution">
    <text evidence="6">The sequence shown here is derived from an EMBL/GenBank/DDBJ whole genome shotgun (WGS) entry which is preliminary data.</text>
</comment>
<accession>A0A6A1URP3</accession>
<evidence type="ECO:0000259" key="5">
    <source>
        <dbReference type="Pfam" id="PF08100"/>
    </source>
</evidence>
<dbReference type="SUPFAM" id="SSF46785">
    <property type="entry name" value="Winged helix' DNA-binding domain"/>
    <property type="match status" value="1"/>
</dbReference>
<dbReference type="PANTHER" id="PTHR11746">
    <property type="entry name" value="O-METHYLTRANSFERASE"/>
    <property type="match status" value="1"/>
</dbReference>
<evidence type="ECO:0000313" key="7">
    <source>
        <dbReference type="Proteomes" id="UP000516437"/>
    </source>
</evidence>
<dbReference type="Pfam" id="PF08100">
    <property type="entry name" value="Dimerisation"/>
    <property type="match status" value="1"/>
</dbReference>
<feature type="region of interest" description="Disordered" evidence="4">
    <location>
        <begin position="195"/>
        <end position="221"/>
    </location>
</feature>
<dbReference type="InterPro" id="IPR012967">
    <property type="entry name" value="COMT_dimerisation"/>
</dbReference>
<keyword evidence="1 6" id="KW-0489">Methyltransferase</keyword>
<dbReference type="GO" id="GO:0046983">
    <property type="term" value="F:protein dimerization activity"/>
    <property type="evidence" value="ECO:0007669"/>
    <property type="project" value="InterPro"/>
</dbReference>
<dbReference type="FunFam" id="1.10.10.10:FF:000357">
    <property type="entry name" value="Caffeic acid 3-O-methyltransferase"/>
    <property type="match status" value="1"/>
</dbReference>
<dbReference type="OrthoDB" id="1606438at2759"/>
<evidence type="ECO:0000256" key="3">
    <source>
        <dbReference type="ARBA" id="ARBA00022691"/>
    </source>
</evidence>
<name>A0A6A1URP3_9ROSI</name>
<evidence type="ECO:0000256" key="4">
    <source>
        <dbReference type="SAM" id="MobiDB-lite"/>
    </source>
</evidence>
<dbReference type="AlphaFoldDB" id="A0A6A1URP3"/>
<dbReference type="EMBL" id="RXIC02000026">
    <property type="protein sequence ID" value="KAB1202982.1"/>
    <property type="molecule type" value="Genomic_DNA"/>
</dbReference>
<dbReference type="InterPro" id="IPR016461">
    <property type="entry name" value="COMT-like"/>
</dbReference>
<feature type="domain" description="O-methyltransferase dimerisation" evidence="5">
    <location>
        <begin position="40"/>
        <end position="135"/>
    </location>
</feature>
<evidence type="ECO:0000256" key="2">
    <source>
        <dbReference type="ARBA" id="ARBA00022679"/>
    </source>
</evidence>
<keyword evidence="3" id="KW-0949">S-adenosyl-L-methionine</keyword>